<sequence length="112" mass="12393">MLYEMSSASLEWVGDGRLFVRSHFSLSLRHVEAALPGYADGLGQSGNKDALLPTNLNKNNCAIGSRECHSESNKSQGSTSQMLGHCNSYSLCLKWQGHTKIERQGHTKIERQ</sequence>
<protein>
    <submittedName>
        <fullName evidence="1">Uncharacterized protein</fullName>
    </submittedName>
</protein>
<comment type="caution">
    <text evidence="1">The sequence shown here is derived from an EMBL/GenBank/DDBJ whole genome shotgun (WGS) entry which is preliminary data.</text>
</comment>
<dbReference type="EMBL" id="CM055113">
    <property type="protein sequence ID" value="KAJ7516576.1"/>
    <property type="molecule type" value="Genomic_DNA"/>
</dbReference>
<evidence type="ECO:0000313" key="2">
    <source>
        <dbReference type="Proteomes" id="UP001162992"/>
    </source>
</evidence>
<name>A0ACC2AGK9_DIPCM</name>
<gene>
    <name evidence="1" type="ORF">O6H91_22G063800</name>
</gene>
<accession>A0ACC2AGK9</accession>
<organism evidence="1 2">
    <name type="scientific">Diphasiastrum complanatum</name>
    <name type="common">Issler's clubmoss</name>
    <name type="synonym">Lycopodium complanatum</name>
    <dbReference type="NCBI Taxonomy" id="34168"/>
    <lineage>
        <taxon>Eukaryota</taxon>
        <taxon>Viridiplantae</taxon>
        <taxon>Streptophyta</taxon>
        <taxon>Embryophyta</taxon>
        <taxon>Tracheophyta</taxon>
        <taxon>Lycopodiopsida</taxon>
        <taxon>Lycopodiales</taxon>
        <taxon>Lycopodiaceae</taxon>
        <taxon>Lycopodioideae</taxon>
        <taxon>Diphasiastrum</taxon>
    </lineage>
</organism>
<dbReference type="Proteomes" id="UP001162992">
    <property type="component" value="Chromosome 22"/>
</dbReference>
<evidence type="ECO:0000313" key="1">
    <source>
        <dbReference type="EMBL" id="KAJ7516576.1"/>
    </source>
</evidence>
<keyword evidence="2" id="KW-1185">Reference proteome</keyword>
<reference evidence="2" key="1">
    <citation type="journal article" date="2024" name="Proc. Natl. Acad. Sci. U.S.A.">
        <title>Extraordinary preservation of gene collinearity over three hundred million years revealed in homosporous lycophytes.</title>
        <authorList>
            <person name="Li C."/>
            <person name="Wickell D."/>
            <person name="Kuo L.Y."/>
            <person name="Chen X."/>
            <person name="Nie B."/>
            <person name="Liao X."/>
            <person name="Peng D."/>
            <person name="Ji J."/>
            <person name="Jenkins J."/>
            <person name="Williams M."/>
            <person name="Shu S."/>
            <person name="Plott C."/>
            <person name="Barry K."/>
            <person name="Rajasekar S."/>
            <person name="Grimwood J."/>
            <person name="Han X."/>
            <person name="Sun S."/>
            <person name="Hou Z."/>
            <person name="He W."/>
            <person name="Dai G."/>
            <person name="Sun C."/>
            <person name="Schmutz J."/>
            <person name="Leebens-Mack J.H."/>
            <person name="Li F.W."/>
            <person name="Wang L."/>
        </authorList>
    </citation>
    <scope>NUCLEOTIDE SEQUENCE [LARGE SCALE GENOMIC DNA]</scope>
    <source>
        <strain evidence="2">cv. PW_Plant_1</strain>
    </source>
</reference>
<proteinExistence type="predicted"/>